<gene>
    <name evidence="4" type="ORF">SAMN05216505_10564</name>
</gene>
<evidence type="ECO:0000256" key="1">
    <source>
        <dbReference type="ARBA" id="ARBA00008791"/>
    </source>
</evidence>
<reference evidence="5" key="1">
    <citation type="submission" date="2016-10" db="EMBL/GenBank/DDBJ databases">
        <authorList>
            <person name="Varghese N."/>
            <person name="Submissions S."/>
        </authorList>
    </citation>
    <scope>NUCLEOTIDE SEQUENCE [LARGE SCALE GENOMIC DNA]</scope>
    <source>
        <strain evidence="5">CGMCC 4.3504</strain>
    </source>
</reference>
<dbReference type="EMBL" id="FMZK01000005">
    <property type="protein sequence ID" value="SDD09412.1"/>
    <property type="molecule type" value="Genomic_DNA"/>
</dbReference>
<evidence type="ECO:0000313" key="4">
    <source>
        <dbReference type="EMBL" id="SDD09412.1"/>
    </source>
</evidence>
<dbReference type="Pfam" id="PF00582">
    <property type="entry name" value="Usp"/>
    <property type="match status" value="2"/>
</dbReference>
<protein>
    <submittedName>
        <fullName evidence="4">Nucleotide-binding universal stress protein, UspA family</fullName>
    </submittedName>
</protein>
<feature type="region of interest" description="Disordered" evidence="2">
    <location>
        <begin position="44"/>
        <end position="66"/>
    </location>
</feature>
<dbReference type="Gene3D" id="3.40.50.620">
    <property type="entry name" value="HUPs"/>
    <property type="match status" value="2"/>
</dbReference>
<dbReference type="PANTHER" id="PTHR46268">
    <property type="entry name" value="STRESS RESPONSE PROTEIN NHAX"/>
    <property type="match status" value="1"/>
</dbReference>
<evidence type="ECO:0000259" key="3">
    <source>
        <dbReference type="Pfam" id="PF00582"/>
    </source>
</evidence>
<dbReference type="InterPro" id="IPR014729">
    <property type="entry name" value="Rossmann-like_a/b/a_fold"/>
</dbReference>
<evidence type="ECO:0000256" key="2">
    <source>
        <dbReference type="SAM" id="MobiDB-lite"/>
    </source>
</evidence>
<dbReference type="InterPro" id="IPR006016">
    <property type="entry name" value="UspA"/>
</dbReference>
<feature type="domain" description="UspA" evidence="3">
    <location>
        <begin position="161"/>
        <end position="298"/>
    </location>
</feature>
<feature type="domain" description="UspA" evidence="3">
    <location>
        <begin position="1"/>
        <end position="138"/>
    </location>
</feature>
<dbReference type="PRINTS" id="PR01438">
    <property type="entry name" value="UNVRSLSTRESS"/>
</dbReference>
<proteinExistence type="inferred from homology"/>
<dbReference type="Proteomes" id="UP000182100">
    <property type="component" value="Unassembled WGS sequence"/>
</dbReference>
<sequence>MPRTIITGLDGSAESRAAAEWAAREAKLRGLPLRLVEVREPLPETAARTPFPGAETSPADGPGTTEEAAAGLRLRHPGIEVTAEQVPGRPHEVLAKLAEDAELLVLGSRGLGGLAGFLVGSVGLAVVARTERPVVLVRAGEQAADEHEPDPTGIPSAATRYRPVLLGVDVDRPDDAVIRFAFAEAARRGTGLRVLHGWNLPPYYVHGLPADPAVHRAVADRQAAALAKTLSPWRAEFADVDVVEESFGGSPSIRLVDASREASLVVVGRRVRRNPFGIRIGAITHAVLHHSAAPVAVVAHD</sequence>
<dbReference type="STRING" id="67344.SAMN05216505_10564"/>
<dbReference type="SUPFAM" id="SSF52402">
    <property type="entry name" value="Adenine nucleotide alpha hydrolases-like"/>
    <property type="match status" value="2"/>
</dbReference>
<accession>A0A1G6RXM3</accession>
<name>A0A1G6RXM3_9ACTN</name>
<keyword evidence="5" id="KW-1185">Reference proteome</keyword>
<dbReference type="RefSeq" id="WP_074994557.1">
    <property type="nucleotide sequence ID" value="NZ_FMZK01000005.1"/>
</dbReference>
<dbReference type="PANTHER" id="PTHR46268:SF6">
    <property type="entry name" value="UNIVERSAL STRESS PROTEIN UP12"/>
    <property type="match status" value="1"/>
</dbReference>
<evidence type="ECO:0000313" key="5">
    <source>
        <dbReference type="Proteomes" id="UP000182100"/>
    </source>
</evidence>
<dbReference type="InterPro" id="IPR006015">
    <property type="entry name" value="Universal_stress_UspA"/>
</dbReference>
<dbReference type="AlphaFoldDB" id="A0A1G6RXM3"/>
<organism evidence="4 5">
    <name type="scientific">Streptomyces prasinopilosus</name>
    <dbReference type="NCBI Taxonomy" id="67344"/>
    <lineage>
        <taxon>Bacteria</taxon>
        <taxon>Bacillati</taxon>
        <taxon>Actinomycetota</taxon>
        <taxon>Actinomycetes</taxon>
        <taxon>Kitasatosporales</taxon>
        <taxon>Streptomycetaceae</taxon>
        <taxon>Streptomyces</taxon>
    </lineage>
</organism>
<comment type="similarity">
    <text evidence="1">Belongs to the universal stress protein A family.</text>
</comment>